<evidence type="ECO:0000256" key="65">
    <source>
        <dbReference type="SAM" id="Coils"/>
    </source>
</evidence>
<dbReference type="InterPro" id="IPR016039">
    <property type="entry name" value="Thiolase-like"/>
</dbReference>
<evidence type="ECO:0000256" key="19">
    <source>
        <dbReference type="ARBA" id="ARBA00023027"/>
    </source>
</evidence>
<comment type="pathway">
    <text evidence="1">Lipid metabolism.</text>
</comment>
<comment type="catalytic activity">
    <reaction evidence="58">
        <text>3-oxododecanoyl-[ACP] + NADPH + H(+) = (3R)-hydroxydodecanoyl-[ACP] + NADP(+)</text>
        <dbReference type="Rhea" id="RHEA:41872"/>
        <dbReference type="Rhea" id="RHEA-COMP:9641"/>
        <dbReference type="Rhea" id="RHEA-COMP:9642"/>
        <dbReference type="ChEBI" id="CHEBI:15378"/>
        <dbReference type="ChEBI" id="CHEBI:57783"/>
        <dbReference type="ChEBI" id="CHEBI:58349"/>
        <dbReference type="ChEBI" id="CHEBI:78469"/>
        <dbReference type="ChEBI" id="CHEBI:78470"/>
    </reaction>
    <physiologicalReaction direction="left-to-right" evidence="58">
        <dbReference type="Rhea" id="RHEA:41873"/>
    </physiologicalReaction>
</comment>
<comment type="function">
    <text evidence="32">Fatty acid synthetase is a multifunctional enzyme that catalyzes the de novo biosynthesis of long-chain saturated fatty acids starting from acetyl-CoA and malonyl-CoA in the presence of NADPH. This multifunctional protein contains 7 catalytic activities and a site for the binding of the prosthetic group 4'-phosphopantetheine of the acyl carrier protein ([ACP]) domain.</text>
</comment>
<dbReference type="GO" id="GO:0004313">
    <property type="term" value="F:[acyl-carrier-protein] S-acetyltransferase activity"/>
    <property type="evidence" value="ECO:0007669"/>
    <property type="project" value="UniProtKB-EC"/>
</dbReference>
<evidence type="ECO:0000256" key="48">
    <source>
        <dbReference type="ARBA" id="ARBA00048420"/>
    </source>
</evidence>
<dbReference type="InterPro" id="IPR013968">
    <property type="entry name" value="PKS_KR"/>
</dbReference>
<feature type="coiled-coil region" evidence="65">
    <location>
        <begin position="2472"/>
        <end position="2499"/>
    </location>
</feature>
<dbReference type="CDD" id="cd08954">
    <property type="entry name" value="KR_1_FAS_SDR_x"/>
    <property type="match status" value="1"/>
</dbReference>
<dbReference type="InterPro" id="IPR032821">
    <property type="entry name" value="PKS_assoc"/>
</dbReference>
<comment type="catalytic activity">
    <reaction evidence="60">
        <text>3-oxooctanoyl-[ACP] + NADPH + H(+) = (3R)-hydroxyoctanoyl-[ACP] + NADP(+)</text>
        <dbReference type="Rhea" id="RHEA:41840"/>
        <dbReference type="Rhea" id="RHEA-COMP:9633"/>
        <dbReference type="Rhea" id="RHEA-COMP:9634"/>
        <dbReference type="ChEBI" id="CHEBI:15378"/>
        <dbReference type="ChEBI" id="CHEBI:57783"/>
        <dbReference type="ChEBI" id="CHEBI:58349"/>
        <dbReference type="ChEBI" id="CHEBI:78460"/>
        <dbReference type="ChEBI" id="CHEBI:78461"/>
    </reaction>
    <physiologicalReaction direction="left-to-right" evidence="60">
        <dbReference type="Rhea" id="RHEA:41841"/>
    </physiologicalReaction>
</comment>
<dbReference type="Pfam" id="PF21149">
    <property type="entry name" value="FAS_pseudo-KR"/>
    <property type="match status" value="1"/>
</dbReference>
<comment type="catalytic activity">
    <reaction evidence="46">
        <text>(2E)-dodecenoyl-[ACP] + NADPH + H(+) = dodecanoyl-[ACP] + NADP(+)</text>
        <dbReference type="Rhea" id="RHEA:41880"/>
        <dbReference type="Rhea" id="RHEA-COMP:9643"/>
        <dbReference type="Rhea" id="RHEA-COMP:9644"/>
        <dbReference type="ChEBI" id="CHEBI:15378"/>
        <dbReference type="ChEBI" id="CHEBI:57783"/>
        <dbReference type="ChEBI" id="CHEBI:58349"/>
        <dbReference type="ChEBI" id="CHEBI:65264"/>
        <dbReference type="ChEBI" id="CHEBI:78472"/>
    </reaction>
    <physiologicalReaction direction="left-to-right" evidence="46">
        <dbReference type="Rhea" id="RHEA:41881"/>
    </physiologicalReaction>
</comment>
<evidence type="ECO:0000256" key="23">
    <source>
        <dbReference type="ARBA" id="ARBA00023332"/>
    </source>
</evidence>
<evidence type="ECO:0000256" key="60">
    <source>
        <dbReference type="ARBA" id="ARBA00049422"/>
    </source>
</evidence>
<evidence type="ECO:0000313" key="69">
    <source>
        <dbReference type="EMBL" id="CAF1056284.1"/>
    </source>
</evidence>
<dbReference type="Pfam" id="PF00975">
    <property type="entry name" value="Thioesterase"/>
    <property type="match status" value="1"/>
</dbReference>
<evidence type="ECO:0000256" key="37">
    <source>
        <dbReference type="ARBA" id="ARBA00047440"/>
    </source>
</evidence>
<keyword evidence="65" id="KW-0175">Coiled coil</keyword>
<dbReference type="EC" id="3.1.2.14" evidence="3"/>
<dbReference type="GO" id="GO:0000796">
    <property type="term" value="C:condensin complex"/>
    <property type="evidence" value="ECO:0007669"/>
    <property type="project" value="InterPro"/>
</dbReference>
<evidence type="ECO:0000256" key="50">
    <source>
        <dbReference type="ARBA" id="ARBA00048571"/>
    </source>
</evidence>
<dbReference type="Gene3D" id="3.40.366.10">
    <property type="entry name" value="Malonyl-Coenzyme A Acyl Carrier Protein, domain 2"/>
    <property type="match status" value="1"/>
</dbReference>
<evidence type="ECO:0000256" key="61">
    <source>
        <dbReference type="ARBA" id="ARBA00049449"/>
    </source>
</evidence>
<comment type="catalytic activity">
    <reaction evidence="34">
        <text>3-oxooctadecanoyl-[ACP] + NADPH + H(+) = (3R)-hydroxyoctadecanoyl-[ACP] + NADP(+)</text>
        <dbReference type="Rhea" id="RHEA:41920"/>
        <dbReference type="Rhea" id="RHEA-COMP:9653"/>
        <dbReference type="Rhea" id="RHEA-COMP:9654"/>
        <dbReference type="ChEBI" id="CHEBI:15378"/>
        <dbReference type="ChEBI" id="CHEBI:57783"/>
        <dbReference type="ChEBI" id="CHEBI:58349"/>
        <dbReference type="ChEBI" id="CHEBI:78487"/>
        <dbReference type="ChEBI" id="CHEBI:78488"/>
    </reaction>
    <physiologicalReaction direction="left-to-right" evidence="34">
        <dbReference type="Rhea" id="RHEA:41921"/>
    </physiologicalReaction>
</comment>
<dbReference type="SUPFAM" id="SSF47336">
    <property type="entry name" value="ACP-like"/>
    <property type="match status" value="1"/>
</dbReference>
<dbReference type="SMART" id="SM00827">
    <property type="entry name" value="PKS_AT"/>
    <property type="match status" value="1"/>
</dbReference>
<dbReference type="Pfam" id="PF16197">
    <property type="entry name" value="KAsynt_C_assoc"/>
    <property type="match status" value="1"/>
</dbReference>
<reference evidence="69" key="1">
    <citation type="submission" date="2021-02" db="EMBL/GenBank/DDBJ databases">
        <authorList>
            <person name="Nowell W R."/>
        </authorList>
    </citation>
    <scope>NUCLEOTIDE SEQUENCE</scope>
</reference>
<dbReference type="GO" id="GO:0141148">
    <property type="term" value="F:enoyl-[acyl-carrier-protein] reductase (NADPH) activity"/>
    <property type="evidence" value="ECO:0007669"/>
    <property type="project" value="UniProtKB-EC"/>
</dbReference>
<dbReference type="EC" id="1.3.1.39" evidence="2"/>
<evidence type="ECO:0000256" key="59">
    <source>
        <dbReference type="ARBA" id="ARBA00049414"/>
    </source>
</evidence>
<evidence type="ECO:0000256" key="41">
    <source>
        <dbReference type="ARBA" id="ARBA00047810"/>
    </source>
</evidence>
<dbReference type="InterPro" id="IPR022816">
    <property type="entry name" value="Condensin_barren_su2"/>
</dbReference>
<evidence type="ECO:0000256" key="29">
    <source>
        <dbReference type="ARBA" id="ARBA00023399"/>
    </source>
</evidence>
<proteinExistence type="predicted"/>
<comment type="catalytic activity">
    <reaction evidence="38">
        <text>tetradecanoyl-[ACP] + malonyl-[ACP] + H(+) = 3-oxohexadecanoyl-[ACP] + holo-[ACP] + CO2</text>
        <dbReference type="Rhea" id="RHEA:41900"/>
        <dbReference type="Rhea" id="RHEA-COMP:9623"/>
        <dbReference type="Rhea" id="RHEA-COMP:9648"/>
        <dbReference type="Rhea" id="RHEA-COMP:9649"/>
        <dbReference type="Rhea" id="RHEA-COMP:9685"/>
        <dbReference type="ChEBI" id="CHEBI:15378"/>
        <dbReference type="ChEBI" id="CHEBI:16526"/>
        <dbReference type="ChEBI" id="CHEBI:64479"/>
        <dbReference type="ChEBI" id="CHEBI:78449"/>
        <dbReference type="ChEBI" id="CHEBI:78477"/>
        <dbReference type="ChEBI" id="CHEBI:78478"/>
    </reaction>
    <physiologicalReaction direction="left-to-right" evidence="38">
        <dbReference type="Rhea" id="RHEA:41901"/>
    </physiologicalReaction>
</comment>
<comment type="catalytic activity">
    <reaction evidence="62">
        <text>(2E)-decenoyl-[ACP] + NADPH + H(+) = decanoyl-[ACP] + NADP(+)</text>
        <dbReference type="Rhea" id="RHEA:41864"/>
        <dbReference type="Rhea" id="RHEA-COMP:9639"/>
        <dbReference type="Rhea" id="RHEA-COMP:9640"/>
        <dbReference type="ChEBI" id="CHEBI:15378"/>
        <dbReference type="ChEBI" id="CHEBI:57783"/>
        <dbReference type="ChEBI" id="CHEBI:58349"/>
        <dbReference type="ChEBI" id="CHEBI:78467"/>
        <dbReference type="ChEBI" id="CHEBI:78468"/>
    </reaction>
    <physiologicalReaction direction="left-to-right" evidence="62">
        <dbReference type="Rhea" id="RHEA:41865"/>
    </physiologicalReaction>
</comment>
<dbReference type="InterPro" id="IPR057326">
    <property type="entry name" value="KR_dom"/>
</dbReference>
<dbReference type="SMART" id="SM00822">
    <property type="entry name" value="PKS_KR"/>
    <property type="match status" value="1"/>
</dbReference>
<dbReference type="InterPro" id="IPR018201">
    <property type="entry name" value="Ketoacyl_synth_AS"/>
</dbReference>
<comment type="catalytic activity">
    <reaction evidence="53">
        <text>hexadecanoyl-[ACP] + H2O = hexadecanoate + holo-[ACP] + H(+)</text>
        <dbReference type="Rhea" id="RHEA:41932"/>
        <dbReference type="Rhea" id="RHEA-COMP:9652"/>
        <dbReference type="Rhea" id="RHEA-COMP:9685"/>
        <dbReference type="ChEBI" id="CHEBI:7896"/>
        <dbReference type="ChEBI" id="CHEBI:15377"/>
        <dbReference type="ChEBI" id="CHEBI:15378"/>
        <dbReference type="ChEBI" id="CHEBI:64479"/>
        <dbReference type="ChEBI" id="CHEBI:78483"/>
        <dbReference type="EC" id="3.1.2.14"/>
    </reaction>
    <physiologicalReaction direction="left-to-right" evidence="53">
        <dbReference type="Rhea" id="RHEA:41933"/>
    </physiologicalReaction>
</comment>
<keyword evidence="18" id="KW-0560">Oxidoreductase</keyword>
<evidence type="ECO:0000256" key="30">
    <source>
        <dbReference type="ARBA" id="ARBA00023401"/>
    </source>
</evidence>
<dbReference type="GO" id="GO:0016297">
    <property type="term" value="F:fatty acyl-[ACP] hydrolase activity"/>
    <property type="evidence" value="ECO:0007669"/>
    <property type="project" value="UniProtKB-EC"/>
</dbReference>
<dbReference type="InterPro" id="IPR036291">
    <property type="entry name" value="NAD(P)-bd_dom_sf"/>
</dbReference>
<dbReference type="SMART" id="SM00829">
    <property type="entry name" value="PKS_ER"/>
    <property type="match status" value="1"/>
</dbReference>
<dbReference type="GO" id="GO:0004315">
    <property type="term" value="F:3-oxoacyl-[acyl-carrier-protein] synthase activity"/>
    <property type="evidence" value="ECO:0007669"/>
    <property type="project" value="UniProtKB-EC"/>
</dbReference>
<feature type="active site" description="Proton donor; for dehydratase activity" evidence="64">
    <location>
        <position position="1076"/>
    </location>
</feature>
<dbReference type="PROSITE" id="PS50075">
    <property type="entry name" value="CARRIER"/>
    <property type="match status" value="1"/>
</dbReference>
<comment type="catalytic activity">
    <reaction evidence="39">
        <text>(2E)-butenoyl-[ACP] + NADPH + H(+) = butanoyl-[ACP] + NADP(+)</text>
        <dbReference type="Rhea" id="RHEA:41812"/>
        <dbReference type="Rhea" id="RHEA-COMP:9627"/>
        <dbReference type="Rhea" id="RHEA-COMP:9628"/>
        <dbReference type="ChEBI" id="CHEBI:15378"/>
        <dbReference type="ChEBI" id="CHEBI:57783"/>
        <dbReference type="ChEBI" id="CHEBI:58349"/>
        <dbReference type="ChEBI" id="CHEBI:78453"/>
        <dbReference type="ChEBI" id="CHEBI:78454"/>
    </reaction>
    <physiologicalReaction direction="left-to-right" evidence="39">
        <dbReference type="Rhea" id="RHEA:41813"/>
    </physiologicalReaction>
</comment>
<dbReference type="InterPro" id="IPR020843">
    <property type="entry name" value="ER"/>
</dbReference>
<evidence type="ECO:0000256" key="54">
    <source>
        <dbReference type="ARBA" id="ARBA00048935"/>
    </source>
</evidence>
<evidence type="ECO:0000259" key="67">
    <source>
        <dbReference type="PROSITE" id="PS52004"/>
    </source>
</evidence>
<dbReference type="InterPro" id="IPR014043">
    <property type="entry name" value="Acyl_transferase_dom"/>
</dbReference>
<evidence type="ECO:0000256" key="62">
    <source>
        <dbReference type="ARBA" id="ARBA00049521"/>
    </source>
</evidence>
<evidence type="ECO:0000256" key="51">
    <source>
        <dbReference type="ARBA" id="ARBA00048650"/>
    </source>
</evidence>
<dbReference type="InterPro" id="IPR001031">
    <property type="entry name" value="Thioesterase"/>
</dbReference>
<dbReference type="InterPro" id="IPR020806">
    <property type="entry name" value="PKS_PP-bd"/>
</dbReference>
<evidence type="ECO:0000256" key="34">
    <source>
        <dbReference type="ARBA" id="ARBA00047300"/>
    </source>
</evidence>
<comment type="catalytic activity">
    <reaction evidence="55">
        <text>(2E)-octadecenoyl-[ACP] + NADPH + H(+) = octadecanoyl-[ACP] + NADP(+)</text>
        <dbReference type="Rhea" id="RHEA:41928"/>
        <dbReference type="Rhea" id="RHEA-COMP:9655"/>
        <dbReference type="Rhea" id="RHEA-COMP:9656"/>
        <dbReference type="ChEBI" id="CHEBI:15378"/>
        <dbReference type="ChEBI" id="CHEBI:57783"/>
        <dbReference type="ChEBI" id="CHEBI:58349"/>
        <dbReference type="ChEBI" id="CHEBI:78489"/>
        <dbReference type="ChEBI" id="CHEBI:78495"/>
    </reaction>
    <physiologicalReaction direction="left-to-right" evidence="55">
        <dbReference type="Rhea" id="RHEA:41929"/>
    </physiologicalReaction>
</comment>
<evidence type="ECO:0000256" key="40">
    <source>
        <dbReference type="ARBA" id="ARBA00047578"/>
    </source>
</evidence>
<dbReference type="SUPFAM" id="SSF51735">
    <property type="entry name" value="NAD(P)-binding Rossmann-fold domains"/>
    <property type="match status" value="2"/>
</dbReference>
<dbReference type="InterPro" id="IPR001227">
    <property type="entry name" value="Ac_transferase_dom_sf"/>
</dbReference>
<comment type="catalytic activity">
    <reaction evidence="43">
        <text>3-oxobutanoyl-[ACP] + NADPH + H(+) = (3R)-hydroxybutanoyl-[ACP] + NADP(+)</text>
        <dbReference type="Rhea" id="RHEA:41804"/>
        <dbReference type="Rhea" id="RHEA-COMP:9625"/>
        <dbReference type="Rhea" id="RHEA-COMP:9626"/>
        <dbReference type="ChEBI" id="CHEBI:15378"/>
        <dbReference type="ChEBI" id="CHEBI:57783"/>
        <dbReference type="ChEBI" id="CHEBI:58349"/>
        <dbReference type="ChEBI" id="CHEBI:78450"/>
        <dbReference type="ChEBI" id="CHEBI:78451"/>
    </reaction>
    <physiologicalReaction direction="left-to-right" evidence="43">
        <dbReference type="Rhea" id="RHEA:41805"/>
    </physiologicalReaction>
</comment>
<evidence type="ECO:0000256" key="11">
    <source>
        <dbReference type="ARBA" id="ARBA00022679"/>
    </source>
</evidence>
<protein>
    <recommendedName>
        <fullName evidence="7">Fatty acid synthase</fullName>
        <ecNumber evidence="5">1.1.1.100</ecNumber>
        <ecNumber evidence="2">1.3.1.39</ecNumber>
        <ecNumber evidence="6">2.3.1.41</ecNumber>
        <ecNumber evidence="4">2.3.1.85</ecNumber>
        <ecNumber evidence="3">3.1.2.14</ecNumber>
    </recommendedName>
</protein>
<comment type="catalytic activity">
    <reaction evidence="45">
        <text>hexadecanoyl-[ACP] + malonyl-[ACP] + H(+) = 3-oxooctadecanoyl-[ACP] + holo-[ACP] + CO2</text>
        <dbReference type="Rhea" id="RHEA:41916"/>
        <dbReference type="Rhea" id="RHEA-COMP:9623"/>
        <dbReference type="Rhea" id="RHEA-COMP:9652"/>
        <dbReference type="Rhea" id="RHEA-COMP:9653"/>
        <dbReference type="Rhea" id="RHEA-COMP:9685"/>
        <dbReference type="ChEBI" id="CHEBI:15378"/>
        <dbReference type="ChEBI" id="CHEBI:16526"/>
        <dbReference type="ChEBI" id="CHEBI:64479"/>
        <dbReference type="ChEBI" id="CHEBI:78449"/>
        <dbReference type="ChEBI" id="CHEBI:78483"/>
        <dbReference type="ChEBI" id="CHEBI:78487"/>
    </reaction>
    <physiologicalReaction direction="left-to-right" evidence="45">
        <dbReference type="Rhea" id="RHEA:41917"/>
    </physiologicalReaction>
</comment>
<evidence type="ECO:0000256" key="36">
    <source>
        <dbReference type="ARBA" id="ARBA00047400"/>
    </source>
</evidence>
<keyword evidence="15" id="KW-0521">NADP</keyword>
<comment type="catalytic activity">
    <reaction evidence="31">
        <text>(3R)-hydroxybutanoyl-[ACP] = (2E)-butenoyl-[ACP] + H2O</text>
        <dbReference type="Rhea" id="RHEA:41808"/>
        <dbReference type="Rhea" id="RHEA-COMP:9626"/>
        <dbReference type="Rhea" id="RHEA-COMP:9627"/>
        <dbReference type="ChEBI" id="CHEBI:15377"/>
        <dbReference type="ChEBI" id="CHEBI:78451"/>
        <dbReference type="ChEBI" id="CHEBI:78453"/>
    </reaction>
    <physiologicalReaction direction="left-to-right" evidence="31">
        <dbReference type="Rhea" id="RHEA:41809"/>
    </physiologicalReaction>
</comment>
<dbReference type="InterPro" id="IPR050091">
    <property type="entry name" value="PKS_NRPS_Biosynth_Enz"/>
</dbReference>
<dbReference type="Proteomes" id="UP000663852">
    <property type="component" value="Unassembled WGS sequence"/>
</dbReference>
<dbReference type="EC" id="1.1.1.100" evidence="5"/>
<evidence type="ECO:0000256" key="9">
    <source>
        <dbReference type="ARBA" id="ARBA00022516"/>
    </source>
</evidence>
<comment type="catalytic activity">
    <reaction evidence="37">
        <text>3-oxodecanoyl-[ACP] + NADPH + H(+) = (3R)-hydroxydecanoyl-[ACP] + NADP(+)</text>
        <dbReference type="Rhea" id="RHEA:41856"/>
        <dbReference type="Rhea" id="RHEA-COMP:9637"/>
        <dbReference type="Rhea" id="RHEA-COMP:9638"/>
        <dbReference type="ChEBI" id="CHEBI:15378"/>
        <dbReference type="ChEBI" id="CHEBI:57783"/>
        <dbReference type="ChEBI" id="CHEBI:58349"/>
        <dbReference type="ChEBI" id="CHEBI:78464"/>
        <dbReference type="ChEBI" id="CHEBI:78466"/>
    </reaction>
    <physiologicalReaction direction="left-to-right" evidence="37">
        <dbReference type="Rhea" id="RHEA:41857"/>
    </physiologicalReaction>
</comment>
<evidence type="ECO:0000256" key="22">
    <source>
        <dbReference type="ARBA" id="ARBA00023268"/>
    </source>
</evidence>
<dbReference type="Gene3D" id="3.40.50.1820">
    <property type="entry name" value="alpha/beta hydrolase"/>
    <property type="match status" value="1"/>
</dbReference>
<comment type="catalytic activity">
    <reaction evidence="47">
        <text>tetradecanoyl-[ACP] + H2O = tetradecanoate + holo-[ACP] + H(+)</text>
        <dbReference type="Rhea" id="RHEA:30123"/>
        <dbReference type="Rhea" id="RHEA-COMP:9648"/>
        <dbReference type="Rhea" id="RHEA-COMP:9685"/>
        <dbReference type="ChEBI" id="CHEBI:15377"/>
        <dbReference type="ChEBI" id="CHEBI:15378"/>
        <dbReference type="ChEBI" id="CHEBI:30807"/>
        <dbReference type="ChEBI" id="CHEBI:64479"/>
        <dbReference type="ChEBI" id="CHEBI:78477"/>
        <dbReference type="EC" id="3.1.2.14"/>
    </reaction>
    <physiologicalReaction direction="left-to-right" evidence="47">
        <dbReference type="Rhea" id="RHEA:30124"/>
    </physiologicalReaction>
</comment>
<evidence type="ECO:0000256" key="47">
    <source>
        <dbReference type="ARBA" id="ARBA00048289"/>
    </source>
</evidence>
<dbReference type="PROSITE" id="PS52019">
    <property type="entry name" value="PKS_MFAS_DH"/>
    <property type="match status" value="1"/>
</dbReference>
<dbReference type="InterPro" id="IPR014031">
    <property type="entry name" value="Ketoacyl_synth_C"/>
</dbReference>
<comment type="catalytic activity">
    <reaction evidence="54">
        <text>3-oxotetradecanoyl-[ACP] + NADPH + H(+) = (3R)-hydroxytetradecanoyl-[ACP] + NADP(+)</text>
        <dbReference type="Rhea" id="RHEA:41888"/>
        <dbReference type="Rhea" id="RHEA-COMP:9645"/>
        <dbReference type="Rhea" id="RHEA-COMP:9646"/>
        <dbReference type="ChEBI" id="CHEBI:15378"/>
        <dbReference type="ChEBI" id="CHEBI:57783"/>
        <dbReference type="ChEBI" id="CHEBI:58349"/>
        <dbReference type="ChEBI" id="CHEBI:78473"/>
        <dbReference type="ChEBI" id="CHEBI:78474"/>
    </reaction>
    <physiologicalReaction direction="left-to-right" evidence="54">
        <dbReference type="Rhea" id="RHEA:41889"/>
    </physiologicalReaction>
</comment>
<dbReference type="EC" id="2.3.1.85" evidence="4"/>
<comment type="catalytic activity">
    <reaction evidence="52">
        <text>holo-[ACP] + acetyl-CoA = acetyl-[ACP] + CoA</text>
        <dbReference type="Rhea" id="RHEA:41788"/>
        <dbReference type="Rhea" id="RHEA-COMP:9621"/>
        <dbReference type="Rhea" id="RHEA-COMP:9685"/>
        <dbReference type="ChEBI" id="CHEBI:57287"/>
        <dbReference type="ChEBI" id="CHEBI:57288"/>
        <dbReference type="ChEBI" id="CHEBI:64479"/>
        <dbReference type="ChEBI" id="CHEBI:78446"/>
        <dbReference type="EC" id="2.3.1.38"/>
    </reaction>
    <physiologicalReaction direction="left-to-right" evidence="52">
        <dbReference type="Rhea" id="RHEA:41789"/>
    </physiologicalReaction>
</comment>
<dbReference type="Gene3D" id="3.40.50.720">
    <property type="entry name" value="NAD(P)-binding Rossmann-like Domain"/>
    <property type="match status" value="1"/>
</dbReference>
<dbReference type="Gene3D" id="3.30.70.3290">
    <property type="match status" value="1"/>
</dbReference>
<keyword evidence="11" id="KW-0808">Transferase</keyword>
<comment type="catalytic activity">
    <reaction evidence="30">
        <text>(3R)-hydroxyhexadecanoyl-[ACP] = (2E)-hexadecenoyl-[ACP] + H2O</text>
        <dbReference type="Rhea" id="RHEA:41908"/>
        <dbReference type="Rhea" id="RHEA-COMP:9650"/>
        <dbReference type="Rhea" id="RHEA-COMP:9651"/>
        <dbReference type="ChEBI" id="CHEBI:15377"/>
        <dbReference type="ChEBI" id="CHEBI:78480"/>
        <dbReference type="ChEBI" id="CHEBI:78481"/>
    </reaction>
    <physiologicalReaction direction="left-to-right" evidence="30">
        <dbReference type="Rhea" id="RHEA:41909"/>
    </physiologicalReaction>
</comment>
<dbReference type="SUPFAM" id="SSF53474">
    <property type="entry name" value="alpha/beta-Hydrolases"/>
    <property type="match status" value="1"/>
</dbReference>
<feature type="domain" description="Carrier" evidence="66">
    <location>
        <begin position="1988"/>
        <end position="2063"/>
    </location>
</feature>
<dbReference type="PANTHER" id="PTHR43775">
    <property type="entry name" value="FATTY ACID SYNTHASE"/>
    <property type="match status" value="1"/>
</dbReference>
<comment type="catalytic activity">
    <reaction evidence="50">
        <text>3-oxohexanoyl-[ACP] + NADPH + H(+) = (3R)-hydroxyhexanoyl-[ACP] + NADP(+)</text>
        <dbReference type="Rhea" id="RHEA:41824"/>
        <dbReference type="Rhea" id="RHEA-COMP:9629"/>
        <dbReference type="Rhea" id="RHEA-COMP:9630"/>
        <dbReference type="ChEBI" id="CHEBI:15378"/>
        <dbReference type="ChEBI" id="CHEBI:57783"/>
        <dbReference type="ChEBI" id="CHEBI:58349"/>
        <dbReference type="ChEBI" id="CHEBI:78456"/>
        <dbReference type="ChEBI" id="CHEBI:78457"/>
    </reaction>
    <physiologicalReaction direction="left-to-right" evidence="50">
        <dbReference type="Rhea" id="RHEA:41825"/>
    </physiologicalReaction>
</comment>
<dbReference type="EMBL" id="CAJNOJ010000080">
    <property type="protein sequence ID" value="CAF1056284.1"/>
    <property type="molecule type" value="Genomic_DNA"/>
</dbReference>
<feature type="domain" description="Ketosynthase family 3 (KS3)" evidence="67">
    <location>
        <begin position="25"/>
        <end position="430"/>
    </location>
</feature>
<dbReference type="Gene3D" id="3.40.47.10">
    <property type="match status" value="1"/>
</dbReference>
<evidence type="ECO:0000256" key="24">
    <source>
        <dbReference type="ARBA" id="ARBA00023351"/>
    </source>
</evidence>
<evidence type="ECO:0000256" key="1">
    <source>
        <dbReference type="ARBA" id="ARBA00005189"/>
    </source>
</evidence>
<evidence type="ECO:0000256" key="2">
    <source>
        <dbReference type="ARBA" id="ARBA00012004"/>
    </source>
</evidence>
<dbReference type="InterPro" id="IPR016035">
    <property type="entry name" value="Acyl_Trfase/lysoPLipase"/>
</dbReference>
<evidence type="ECO:0000256" key="57">
    <source>
        <dbReference type="ARBA" id="ARBA00049171"/>
    </source>
</evidence>
<evidence type="ECO:0000256" key="44">
    <source>
        <dbReference type="ARBA" id="ARBA00047961"/>
    </source>
</evidence>
<keyword evidence="16" id="KW-0663">Pyridoxal phosphate</keyword>
<dbReference type="InterPro" id="IPR014030">
    <property type="entry name" value="Ketoacyl_synth_N"/>
</dbReference>
<dbReference type="Gene3D" id="3.90.180.10">
    <property type="entry name" value="Medium-chain alcohol dehydrogenases, catalytic domain"/>
    <property type="match status" value="1"/>
</dbReference>
<evidence type="ECO:0000256" key="33">
    <source>
        <dbReference type="ARBA" id="ARBA00044883"/>
    </source>
</evidence>
<dbReference type="InterPro" id="IPR016036">
    <property type="entry name" value="Malonyl_transacylase_ACP-bd"/>
</dbReference>
<comment type="catalytic activity">
    <reaction evidence="35">
        <text>hexanoyl-[ACP] + malonyl-[ACP] + H(+) = 3-oxooctanoyl-[ACP] + holo-[ACP] + CO2</text>
        <dbReference type="Rhea" id="RHEA:41836"/>
        <dbReference type="Rhea" id="RHEA-COMP:9623"/>
        <dbReference type="Rhea" id="RHEA-COMP:9632"/>
        <dbReference type="Rhea" id="RHEA-COMP:9633"/>
        <dbReference type="Rhea" id="RHEA-COMP:9685"/>
        <dbReference type="ChEBI" id="CHEBI:15378"/>
        <dbReference type="ChEBI" id="CHEBI:16526"/>
        <dbReference type="ChEBI" id="CHEBI:64479"/>
        <dbReference type="ChEBI" id="CHEBI:78449"/>
        <dbReference type="ChEBI" id="CHEBI:78459"/>
        <dbReference type="ChEBI" id="CHEBI:78460"/>
    </reaction>
    <physiologicalReaction direction="left-to-right" evidence="35">
        <dbReference type="Rhea" id="RHEA:41837"/>
    </physiologicalReaction>
</comment>
<evidence type="ECO:0000256" key="7">
    <source>
        <dbReference type="ARBA" id="ARBA00018769"/>
    </source>
</evidence>
<feature type="region of interest" description="N-terminal hotdog fold" evidence="64">
    <location>
        <begin position="871"/>
        <end position="995"/>
    </location>
</feature>
<dbReference type="CDD" id="cd05195">
    <property type="entry name" value="enoyl_red"/>
    <property type="match status" value="1"/>
</dbReference>
<comment type="catalytic activity">
    <reaction evidence="23">
        <text>(3R)-hydroxyoctanoyl-[ACP] = (2E)-octenoyl-[ACP] + H2O</text>
        <dbReference type="Rhea" id="RHEA:41844"/>
        <dbReference type="Rhea" id="RHEA-COMP:9634"/>
        <dbReference type="Rhea" id="RHEA-COMP:9635"/>
        <dbReference type="ChEBI" id="CHEBI:15377"/>
        <dbReference type="ChEBI" id="CHEBI:78461"/>
        <dbReference type="ChEBI" id="CHEBI:78462"/>
    </reaction>
    <physiologicalReaction direction="left-to-right" evidence="23">
        <dbReference type="Rhea" id="RHEA:41845"/>
    </physiologicalReaction>
</comment>
<dbReference type="Pfam" id="PF08659">
    <property type="entry name" value="KR"/>
    <property type="match status" value="1"/>
</dbReference>
<comment type="catalytic activity">
    <reaction evidence="57">
        <text>(2E)-tetradecenoyl-[ACP] + NADPH + H(+) = tetradecanoyl-[ACP] + NADP(+)</text>
        <dbReference type="Rhea" id="RHEA:41896"/>
        <dbReference type="Rhea" id="RHEA-COMP:9647"/>
        <dbReference type="Rhea" id="RHEA-COMP:9648"/>
        <dbReference type="ChEBI" id="CHEBI:15378"/>
        <dbReference type="ChEBI" id="CHEBI:57783"/>
        <dbReference type="ChEBI" id="CHEBI:58349"/>
        <dbReference type="ChEBI" id="CHEBI:78475"/>
        <dbReference type="ChEBI" id="CHEBI:78477"/>
    </reaction>
    <physiologicalReaction direction="left-to-right" evidence="57">
        <dbReference type="Rhea" id="RHEA:41897"/>
    </physiologicalReaction>
</comment>
<evidence type="ECO:0000256" key="25">
    <source>
        <dbReference type="ARBA" id="ARBA00023373"/>
    </source>
</evidence>
<dbReference type="Gene3D" id="3.10.129.110">
    <property type="entry name" value="Polyketide synthase dehydratase"/>
    <property type="match status" value="1"/>
</dbReference>
<comment type="catalytic activity">
    <reaction evidence="56">
        <text>decanoyl-[ACP] + malonyl-[ACP] + H(+) = 3-oxododecanoyl-[ACP] + holo-[ACP] + CO2</text>
        <dbReference type="Rhea" id="RHEA:41868"/>
        <dbReference type="Rhea" id="RHEA-COMP:9623"/>
        <dbReference type="Rhea" id="RHEA-COMP:9640"/>
        <dbReference type="Rhea" id="RHEA-COMP:9641"/>
        <dbReference type="Rhea" id="RHEA-COMP:9685"/>
        <dbReference type="ChEBI" id="CHEBI:15378"/>
        <dbReference type="ChEBI" id="CHEBI:16526"/>
        <dbReference type="ChEBI" id="CHEBI:64479"/>
        <dbReference type="ChEBI" id="CHEBI:78449"/>
        <dbReference type="ChEBI" id="CHEBI:78468"/>
        <dbReference type="ChEBI" id="CHEBI:78469"/>
    </reaction>
    <physiologicalReaction direction="left-to-right" evidence="56">
        <dbReference type="Rhea" id="RHEA:41869"/>
    </physiologicalReaction>
</comment>
<dbReference type="SUPFAM" id="SSF50129">
    <property type="entry name" value="GroES-like"/>
    <property type="match status" value="1"/>
</dbReference>
<comment type="catalytic activity">
    <reaction evidence="33">
        <text>acetyl-CoA + n malonyl-CoA + 2n NADPH + 2n H(+) = a long-chain fatty acid + (n+1) CoA + n CO2 + 2n NADP(+).</text>
        <dbReference type="EC" id="2.3.1.85"/>
    </reaction>
</comment>
<evidence type="ECO:0000256" key="18">
    <source>
        <dbReference type="ARBA" id="ARBA00023002"/>
    </source>
</evidence>
<comment type="catalytic activity">
    <reaction evidence="24">
        <text>(3R)-hydroxydodecanoyl-[ACP] = (2E)-dodecenoyl-[ACP] + H2O</text>
        <dbReference type="Rhea" id="RHEA:41876"/>
        <dbReference type="Rhea" id="RHEA-COMP:9642"/>
        <dbReference type="Rhea" id="RHEA-COMP:9643"/>
        <dbReference type="ChEBI" id="CHEBI:15377"/>
        <dbReference type="ChEBI" id="CHEBI:78470"/>
        <dbReference type="ChEBI" id="CHEBI:78472"/>
    </reaction>
    <physiologicalReaction direction="left-to-right" evidence="24">
        <dbReference type="Rhea" id="RHEA:41877"/>
    </physiologicalReaction>
</comment>
<sequence length="2867" mass="320098">MSAAVGNTSQTNGYHLSNSNSNLEGDDFVITGVSGRFPEANSIDEFAYNLFNGVDMVTADDRRWPEGQYGLPTRNGKLKEVDRFDAAFFNVHPKQAHNMDPQLRLLLEVTYESICDAGINPAKLKGTKTGVFIGASGSDAQNAFSADPQTLEGYSMTGCATSMFANRLSYFFDFKGPSYTVDTACSSSLLALDCALNALRNGGCDAAIVGGVNLCFRPQTSLQFLKLQMLSSDGACRAFDSSGTGYVRSETVATVFIQKRHDAKRLYATLLHSKTNTDGWKKDGITFPSGEMQKTLLENIYNEIHLDPNTVGYVEAHGTGTRAGDPQEINSITQVFCSKRQQPLLIGSTKSNMGHPEPASGVAALAKLLVAIQDGHIPANLHYKSPNTDIPGLTDGRLKVVTEKTKIPNKLMSINSFGFGGANVHAVLAANEDRKENDNPSRNQPRLAVTCARTAAGCENILKQLKESESNIELQALITENAFHPSHTHPYRGFTLLNSPESTVTVQKCSSERRPVWFVFSGMGTQWSGMGRDLMELKFFRQSIERSANVLKKYDIDLFKLILSSIPEDLDKPVNSFVSIAAIQVALVDCLKAVGVEPDGIVGHSVGELGCAYADGCFNAEETVLAAYFRGKCIQEANLPAGGMAAVGLTWAECKEMCPSDISPACHNAVDTVTVSGPKQSVEKFVAELKEKKIFAKEVACNQVAFHSHYMMEIAPSLRKCLENVVRNPPKPRSARWISSSVPESRWNTPLALTSSPDYHVNNLCSPVLFQEALQHVPSNALTIELAPHCLLLAILKRSLGTDCVHFNLMKRGTHDHVAYFYNNLGKLYNEGLNLNIMANYSPVQYPVPVNVPFVSPLIASQWDHSQEWKIPTFEMFTQSLGSAQQAKHEIDLNDSSEYSFIVGHQIDGRCLFPATGYLVLVWKTFAKIHNYEDYRQMPVLFEQVQIHRATICSLTNKVVFYVNILPTNGTFEIIENNTVIVTGRISSSEKLTMQQFYRKDPLNSRENLLQTNEIYRDFNLRGYEYSGFFRGIKQINIDGTNGELTWNNDWISYLDTMLQVHLIPSQGLQLPTRIDSLRIDPKLHMDSISSSTSTCSVYVDYWNSLCFSGGIELVGLHCTGTSKKAKQQNTILESYLFTPFNDENVANELDTCLYLALENTSTTTLTLCQIGNDKLSSEVFNFFSQQPSIKSLEYTLVTSASTNEINQKIQTTDSVSSVTTPVDFVFVNRTETNTYDWERIVSACKTNGFLLLSSDLDLPTNQLEKGNFVQVAKRKSYQLWKKVSNEELRDTIVNLDSQHFQWIEQIKPLLTNPSAQRIWLVSQQIDNGILGFFNCLRREPGGQSLRCVQIQTGETVLNENVWETLKTTDLAVNIYQNGVWGSYTHRQLRTSNESNWLDTDNAHVNVLNRGDLSSLTWLQSPVITNENVDKNNFDMCTVHYASLNFRDIMLATGKLSPEAIPGYLKMQGCLLGLEFAGLDSVGQRVMGLLSAKGLATKVAIDKRYSWRVPDHWTLEQASTIPVVYATAYYALVVRGQMKRGEKVLIHAGTGGVGTAAIAIAYSYDCEVFTTVSSNEKREYLKRRFPLLNDEHIANSRDTTFEQQIRFATKGKGVDIVLNSLAEDKLQASVRLLAQHGRFLEIGKFDLSQNNPLGMSVFLKNTTFHGILLDSLFENASEDWLRVHQLVEQGIQQGVVQPLQCNVFNANEIEQAFRFMSQGKHMGKVVIKVYDESRPSVRALRKTWFSPNKTYIITGGLGGFGLELTEWLVERGARNLVLCSRSGIRTGYQLKKITYLQTFFQAEISISKLNITNEQECEELIAKNPLPIGGIFHLAAVLQDGLFENLTVDLFDQVVDIKYTGTKYLDQFTRKHSRETLDYFVVFSSISCGRGNAGQTNYGYANSTMERICEQRQKDGFPALAIQWGAIGDVGMVIENLGSNDTVVGGTLPQRMVSCLETMDYFLQQSKKIPVVSSYILAEKLQKTSGSSDASVSLLETIAHILGIPDASTMSSESTLADLGLDSLGSVEVKQLLEQKYSVTLANSKEIQQLTVKRLREIDSGSSPAQPAETKQVPLPSAIDLSQLLPTELMVLLHEQVQTNKYQHLFLIHPIEGHVQMLKELAQLLPVTVFGLQSTTDAPNTSIEDIAAYYIKKIVEKQPTGPYLIGGYSFGACIAVEISLQLPTIAQLLLLDGSHSYVATHTRQYRTKFNEPKHAEAAVLYAFLQQYIAHLDQKKILSELADLSSYDERLQYAAELLDSKVNIGKEKIIQIAKQFHNKLLLAEKYVPSKKIPCPTTLFRVQTGSEYSDTIGNDYGLSTICTNPPQVAVIPGEVNKCHPKKKNPQSDSSIISSHSRTCVVFFVNNHHLMATTAPDMDLFVDNQPMNDEELTKLHESTLQMFRSNKIGPKNAFDIVLIDYLPAIFEATSFDDDHMNNFQSVGTTLETSAKIYAARIDSLYSETRKAQSILRSTNENLNRIMEEDEEDLDETANESDCFQRRISNNKKIRLLVKRKKSVVTDRNKLLRKNRNDEFRPIMINQFFLSAMNNDNIMLSELYDRMNISSNPSRTSQFDSNEILSLNTNTNDFVCDSLYIDTSNTSMSNDHNLSPLTDASTTMNSSQFLTPSSVTTLSVTSTTTPIRSRTNSLSSNSSILTNAANLLTDTPNEYSYLDSTKVNAFMNEIHTPTKVDDVIPSPTKATRKRRLTIEYPFPFLVEQAKKQRVTPKKLQEELFKQTLLPRPLSPEYKFSPFDDPLDDSVISSVELPPIVSFNAGSTEVNVTKRQRAIDFRHLQTSMHHMISKSFQDDHDLVFSEIYPIIHSNDQRSSSDVGISFAALLNNAVRYQLVLESNDIRDDIRILPPRIQNQH</sequence>
<dbReference type="InterPro" id="IPR009081">
    <property type="entry name" value="PP-bd_ACP"/>
</dbReference>
<comment type="catalytic activity">
    <reaction evidence="63">
        <text>octanoyl-[ACP] + malonyl-[ACP] + H(+) = 3-oxodecanoyl-[ACP] + holo-[ACP] + CO2</text>
        <dbReference type="Rhea" id="RHEA:41852"/>
        <dbReference type="Rhea" id="RHEA-COMP:9623"/>
        <dbReference type="Rhea" id="RHEA-COMP:9636"/>
        <dbReference type="Rhea" id="RHEA-COMP:9637"/>
        <dbReference type="Rhea" id="RHEA-COMP:9685"/>
        <dbReference type="ChEBI" id="CHEBI:15378"/>
        <dbReference type="ChEBI" id="CHEBI:16526"/>
        <dbReference type="ChEBI" id="CHEBI:64479"/>
        <dbReference type="ChEBI" id="CHEBI:78449"/>
        <dbReference type="ChEBI" id="CHEBI:78463"/>
        <dbReference type="ChEBI" id="CHEBI:78464"/>
    </reaction>
    <physiologicalReaction direction="left-to-right" evidence="63">
        <dbReference type="Rhea" id="RHEA:41853"/>
    </physiologicalReaction>
</comment>
<evidence type="ECO:0000259" key="66">
    <source>
        <dbReference type="PROSITE" id="PS50075"/>
    </source>
</evidence>
<evidence type="ECO:0000256" key="55">
    <source>
        <dbReference type="ARBA" id="ARBA00049019"/>
    </source>
</evidence>
<comment type="catalytic activity">
    <reaction evidence="25">
        <text>(3R)-hydroxyhexanoyl-[ACP] = (2E)-hexenoyl-[ACP] + H2O</text>
        <dbReference type="Rhea" id="RHEA:41828"/>
        <dbReference type="Rhea" id="RHEA-COMP:9630"/>
        <dbReference type="Rhea" id="RHEA-COMP:9631"/>
        <dbReference type="ChEBI" id="CHEBI:15377"/>
        <dbReference type="ChEBI" id="CHEBI:78457"/>
        <dbReference type="ChEBI" id="CHEBI:78458"/>
    </reaction>
    <physiologicalReaction direction="left-to-right" evidence="25">
        <dbReference type="Rhea" id="RHEA:41829"/>
    </physiologicalReaction>
</comment>
<dbReference type="Gene3D" id="1.10.1200.10">
    <property type="entry name" value="ACP-like"/>
    <property type="match status" value="1"/>
</dbReference>
<comment type="catalytic activity">
    <reaction evidence="59">
        <text>3-oxohexadecanoyl-[ACP] + NADPH + H(+) = (3R)-hydroxyhexadecanoyl-[ACP] + NADP(+)</text>
        <dbReference type="Rhea" id="RHEA:41904"/>
        <dbReference type="Rhea" id="RHEA-COMP:9649"/>
        <dbReference type="Rhea" id="RHEA-COMP:9650"/>
        <dbReference type="ChEBI" id="CHEBI:15378"/>
        <dbReference type="ChEBI" id="CHEBI:57783"/>
        <dbReference type="ChEBI" id="CHEBI:58349"/>
        <dbReference type="ChEBI" id="CHEBI:78478"/>
        <dbReference type="ChEBI" id="CHEBI:78480"/>
    </reaction>
    <physiologicalReaction direction="left-to-right" evidence="59">
        <dbReference type="Rhea" id="RHEA:41905"/>
    </physiologicalReaction>
</comment>
<evidence type="ECO:0000256" key="5">
    <source>
        <dbReference type="ARBA" id="ARBA00012948"/>
    </source>
</evidence>
<dbReference type="InterPro" id="IPR049391">
    <property type="entry name" value="FAS_pseudo-KR"/>
</dbReference>
<dbReference type="InterPro" id="IPR020841">
    <property type="entry name" value="PKS_Beta-ketoAc_synthase_dom"/>
</dbReference>
<organism evidence="69 70">
    <name type="scientific">Adineta ricciae</name>
    <name type="common">Rotifer</name>
    <dbReference type="NCBI Taxonomy" id="249248"/>
    <lineage>
        <taxon>Eukaryota</taxon>
        <taxon>Metazoa</taxon>
        <taxon>Spiralia</taxon>
        <taxon>Gnathifera</taxon>
        <taxon>Rotifera</taxon>
        <taxon>Eurotatoria</taxon>
        <taxon>Bdelloidea</taxon>
        <taxon>Adinetida</taxon>
        <taxon>Adinetidae</taxon>
        <taxon>Adineta</taxon>
    </lineage>
</organism>
<comment type="caution">
    <text evidence="69">The sequence shown here is derived from an EMBL/GenBank/DDBJ whole genome shotgun (WGS) entry which is preliminary data.</text>
</comment>
<keyword evidence="12" id="KW-0702">S-nitrosylation</keyword>
<dbReference type="GO" id="GO:0004312">
    <property type="term" value="F:fatty acid synthase activity"/>
    <property type="evidence" value="ECO:0007669"/>
    <property type="project" value="UniProtKB-EC"/>
</dbReference>
<accession>A0A814KV93</accession>
<evidence type="ECO:0000256" key="46">
    <source>
        <dbReference type="ARBA" id="ARBA00048281"/>
    </source>
</evidence>
<dbReference type="SMART" id="SM00823">
    <property type="entry name" value="PKS_PP"/>
    <property type="match status" value="1"/>
</dbReference>
<feature type="domain" description="PKS/mFAS DH" evidence="68">
    <location>
        <begin position="871"/>
        <end position="1164"/>
    </location>
</feature>
<dbReference type="InterPro" id="IPR029058">
    <property type="entry name" value="AB_hydrolase_fold"/>
</dbReference>
<dbReference type="PANTHER" id="PTHR43775:SF7">
    <property type="entry name" value="FATTY ACID SYNTHASE"/>
    <property type="match status" value="1"/>
</dbReference>
<evidence type="ECO:0000256" key="10">
    <source>
        <dbReference type="ARBA" id="ARBA00022553"/>
    </source>
</evidence>
<keyword evidence="10" id="KW-0597">Phosphoprotein</keyword>
<evidence type="ECO:0000256" key="63">
    <source>
        <dbReference type="ARBA" id="ARBA00049533"/>
    </source>
</evidence>
<evidence type="ECO:0000256" key="49">
    <source>
        <dbReference type="ARBA" id="ARBA00048506"/>
    </source>
</evidence>
<name>A0A814KV93_ADIRI</name>
<evidence type="ECO:0000256" key="17">
    <source>
        <dbReference type="ARBA" id="ARBA00022990"/>
    </source>
</evidence>
<evidence type="ECO:0000256" key="45">
    <source>
        <dbReference type="ARBA" id="ARBA00048051"/>
    </source>
</evidence>
<dbReference type="CDD" id="cd00833">
    <property type="entry name" value="PKS"/>
    <property type="match status" value="1"/>
</dbReference>
<comment type="catalytic activity">
    <reaction evidence="28">
        <text>(3R)-hydroxytetradecanoyl-[ACP] = (2E)-tetradecenoyl-[ACP] + H2O</text>
        <dbReference type="Rhea" id="RHEA:41892"/>
        <dbReference type="Rhea" id="RHEA-COMP:9646"/>
        <dbReference type="Rhea" id="RHEA-COMP:9647"/>
        <dbReference type="ChEBI" id="CHEBI:15377"/>
        <dbReference type="ChEBI" id="CHEBI:78474"/>
        <dbReference type="ChEBI" id="CHEBI:78475"/>
    </reaction>
    <physiologicalReaction direction="left-to-right" evidence="28">
        <dbReference type="Rhea" id="RHEA:41893"/>
    </physiologicalReaction>
</comment>
<evidence type="ECO:0000256" key="42">
    <source>
        <dbReference type="ARBA" id="ARBA00047897"/>
    </source>
</evidence>
<evidence type="ECO:0000256" key="6">
    <source>
        <dbReference type="ARBA" id="ARBA00013191"/>
    </source>
</evidence>
<comment type="catalytic activity">
    <reaction evidence="29">
        <text>(3R)-hydroxyoctadecanoyl-[ACP] = (2E)-octadecenoyl-[ACP] + H2O</text>
        <dbReference type="Rhea" id="RHEA:41924"/>
        <dbReference type="Rhea" id="RHEA-COMP:9654"/>
        <dbReference type="Rhea" id="RHEA-COMP:9655"/>
        <dbReference type="ChEBI" id="CHEBI:15377"/>
        <dbReference type="ChEBI" id="CHEBI:78488"/>
        <dbReference type="ChEBI" id="CHEBI:78489"/>
    </reaction>
    <physiologicalReaction direction="left-to-right" evidence="29">
        <dbReference type="Rhea" id="RHEA:41925"/>
    </physiologicalReaction>
</comment>
<comment type="catalytic activity">
    <reaction evidence="44">
        <text>acetyl-[ACP] + malonyl-[ACP] + H(+) = 3-oxobutanoyl-[ACP] + holo-[ACP] + CO2</text>
        <dbReference type="Rhea" id="RHEA:41800"/>
        <dbReference type="Rhea" id="RHEA-COMP:9621"/>
        <dbReference type="Rhea" id="RHEA-COMP:9623"/>
        <dbReference type="Rhea" id="RHEA-COMP:9625"/>
        <dbReference type="Rhea" id="RHEA-COMP:9685"/>
        <dbReference type="ChEBI" id="CHEBI:15378"/>
        <dbReference type="ChEBI" id="CHEBI:16526"/>
        <dbReference type="ChEBI" id="CHEBI:64479"/>
        <dbReference type="ChEBI" id="CHEBI:78446"/>
        <dbReference type="ChEBI" id="CHEBI:78449"/>
        <dbReference type="ChEBI" id="CHEBI:78450"/>
    </reaction>
    <physiologicalReaction direction="left-to-right" evidence="44">
        <dbReference type="Rhea" id="RHEA:41801"/>
    </physiologicalReaction>
</comment>
<evidence type="ECO:0000256" key="27">
    <source>
        <dbReference type="ARBA" id="ARBA00023394"/>
    </source>
</evidence>
<dbReference type="SUPFAM" id="SSF52151">
    <property type="entry name" value="FabD/lysophospholipase-like"/>
    <property type="match status" value="1"/>
</dbReference>
<keyword evidence="21" id="KW-0275">Fatty acid biosynthesis</keyword>
<dbReference type="Pfam" id="PF00698">
    <property type="entry name" value="Acyl_transf_1"/>
    <property type="match status" value="1"/>
</dbReference>
<evidence type="ECO:0000256" key="28">
    <source>
        <dbReference type="ARBA" id="ARBA00023398"/>
    </source>
</evidence>
<dbReference type="GO" id="GO:0004316">
    <property type="term" value="F:3-oxoacyl-[acyl-carrier-protein] reductase (NADPH) activity"/>
    <property type="evidence" value="ECO:0007669"/>
    <property type="project" value="UniProtKB-EC"/>
</dbReference>
<dbReference type="GO" id="GO:0019171">
    <property type="term" value="F:(3R)-hydroxyacyl-[acyl-carrier-protein] dehydratase activity"/>
    <property type="evidence" value="ECO:0007669"/>
    <property type="project" value="UniProtKB-EC"/>
</dbReference>
<evidence type="ECO:0000259" key="68">
    <source>
        <dbReference type="PROSITE" id="PS52019"/>
    </source>
</evidence>
<evidence type="ECO:0000256" key="3">
    <source>
        <dbReference type="ARBA" id="ARBA00012480"/>
    </source>
</evidence>
<dbReference type="InterPro" id="IPR042104">
    <property type="entry name" value="PKS_dehydratase_sf"/>
</dbReference>
<comment type="catalytic activity">
    <reaction evidence="27">
        <text>a (3R)-hydroxyacyl-[ACP] = a (2E)-enoyl-[ACP] + H2O</text>
        <dbReference type="Rhea" id="RHEA:13097"/>
        <dbReference type="Rhea" id="RHEA-COMP:9925"/>
        <dbReference type="Rhea" id="RHEA-COMP:9945"/>
        <dbReference type="ChEBI" id="CHEBI:15377"/>
        <dbReference type="ChEBI" id="CHEBI:78784"/>
        <dbReference type="ChEBI" id="CHEBI:78827"/>
        <dbReference type="EC" id="4.2.1.59"/>
    </reaction>
    <physiologicalReaction direction="left-to-right" evidence="27">
        <dbReference type="Rhea" id="RHEA:13098"/>
    </physiologicalReaction>
</comment>
<evidence type="ECO:0000256" key="53">
    <source>
        <dbReference type="ARBA" id="ARBA00048704"/>
    </source>
</evidence>
<dbReference type="PROSITE" id="PS00606">
    <property type="entry name" value="KS3_1"/>
    <property type="match status" value="1"/>
</dbReference>
<dbReference type="Pfam" id="PF02801">
    <property type="entry name" value="Ketoacyl-synt_C"/>
    <property type="match status" value="1"/>
</dbReference>
<evidence type="ECO:0000256" key="12">
    <source>
        <dbReference type="ARBA" id="ARBA00022799"/>
    </source>
</evidence>
<dbReference type="Pfam" id="PF05786">
    <property type="entry name" value="Cnd2"/>
    <property type="match status" value="1"/>
</dbReference>
<comment type="catalytic activity">
    <reaction evidence="36">
        <text>a (3R)-hydroxyacyl-[ACP] + NADP(+) = a 3-oxoacyl-[ACP] + NADPH + H(+)</text>
        <dbReference type="Rhea" id="RHEA:17397"/>
        <dbReference type="Rhea" id="RHEA-COMP:9916"/>
        <dbReference type="Rhea" id="RHEA-COMP:9945"/>
        <dbReference type="ChEBI" id="CHEBI:15378"/>
        <dbReference type="ChEBI" id="CHEBI:57783"/>
        <dbReference type="ChEBI" id="CHEBI:58349"/>
        <dbReference type="ChEBI" id="CHEBI:78776"/>
        <dbReference type="ChEBI" id="CHEBI:78827"/>
        <dbReference type="EC" id="1.1.1.100"/>
    </reaction>
    <physiologicalReaction direction="right-to-left" evidence="36">
        <dbReference type="Rhea" id="RHEA:17399"/>
    </physiologicalReaction>
</comment>
<evidence type="ECO:0000256" key="26">
    <source>
        <dbReference type="ARBA" id="ARBA00023388"/>
    </source>
</evidence>
<dbReference type="Pfam" id="PF00550">
    <property type="entry name" value="PP-binding"/>
    <property type="match status" value="1"/>
</dbReference>
<evidence type="ECO:0000256" key="39">
    <source>
        <dbReference type="ARBA" id="ARBA00047500"/>
    </source>
</evidence>
<dbReference type="InterPro" id="IPR049900">
    <property type="entry name" value="PKS_mFAS_DH"/>
</dbReference>
<evidence type="ECO:0000256" key="64">
    <source>
        <dbReference type="PROSITE-ProRule" id="PRU01363"/>
    </source>
</evidence>
<evidence type="ECO:0000256" key="32">
    <source>
        <dbReference type="ARBA" id="ARBA00023442"/>
    </source>
</evidence>
<dbReference type="InterPro" id="IPR036736">
    <property type="entry name" value="ACP-like_sf"/>
</dbReference>
<evidence type="ECO:0000256" key="21">
    <source>
        <dbReference type="ARBA" id="ARBA00023160"/>
    </source>
</evidence>
<evidence type="ECO:0000256" key="20">
    <source>
        <dbReference type="ARBA" id="ARBA00023098"/>
    </source>
</evidence>
<dbReference type="GO" id="GO:0007076">
    <property type="term" value="P:mitotic chromosome condensation"/>
    <property type="evidence" value="ECO:0007669"/>
    <property type="project" value="InterPro"/>
</dbReference>
<comment type="catalytic activity">
    <reaction evidence="41">
        <text>(2E)-hexadecenoyl-[ACP] + NADPH + H(+) = hexadecanoyl-[ACP] + NADP(+)</text>
        <dbReference type="Rhea" id="RHEA:41912"/>
        <dbReference type="Rhea" id="RHEA-COMP:9651"/>
        <dbReference type="Rhea" id="RHEA-COMP:9652"/>
        <dbReference type="ChEBI" id="CHEBI:15378"/>
        <dbReference type="ChEBI" id="CHEBI:57783"/>
        <dbReference type="ChEBI" id="CHEBI:58349"/>
        <dbReference type="ChEBI" id="CHEBI:78481"/>
        <dbReference type="ChEBI" id="CHEBI:78483"/>
    </reaction>
    <physiologicalReaction direction="left-to-right" evidence="41">
        <dbReference type="Rhea" id="RHEA:41913"/>
    </physiologicalReaction>
</comment>
<evidence type="ECO:0000256" key="58">
    <source>
        <dbReference type="ARBA" id="ARBA00049263"/>
    </source>
</evidence>
<keyword evidence="20" id="KW-0443">Lipid metabolism</keyword>
<dbReference type="Pfam" id="PF13602">
    <property type="entry name" value="ADH_zinc_N_2"/>
    <property type="match status" value="1"/>
</dbReference>
<evidence type="ECO:0000256" key="14">
    <source>
        <dbReference type="ARBA" id="ARBA00022832"/>
    </source>
</evidence>
<feature type="region of interest" description="C-terminal hotdog fold" evidence="64">
    <location>
        <begin position="1005"/>
        <end position="1164"/>
    </location>
</feature>
<evidence type="ECO:0000256" key="35">
    <source>
        <dbReference type="ARBA" id="ARBA00047394"/>
    </source>
</evidence>
<evidence type="ECO:0000256" key="4">
    <source>
        <dbReference type="ARBA" id="ARBA00012873"/>
    </source>
</evidence>
<keyword evidence="17" id="KW-0007">Acetylation</keyword>
<keyword evidence="19" id="KW-0520">NAD</keyword>
<dbReference type="FunFam" id="3.90.180.10:FF:000015">
    <property type="entry name" value="Fatty acid synthase"/>
    <property type="match status" value="1"/>
</dbReference>
<evidence type="ECO:0000256" key="52">
    <source>
        <dbReference type="ARBA" id="ARBA00048691"/>
    </source>
</evidence>
<evidence type="ECO:0000256" key="38">
    <source>
        <dbReference type="ARBA" id="ARBA00047451"/>
    </source>
</evidence>
<evidence type="ECO:0000256" key="16">
    <source>
        <dbReference type="ARBA" id="ARBA00022898"/>
    </source>
</evidence>
<dbReference type="SUPFAM" id="SSF53901">
    <property type="entry name" value="Thiolase-like"/>
    <property type="match status" value="1"/>
</dbReference>
<dbReference type="FunFam" id="3.40.50.720:FF:000209">
    <property type="entry name" value="Polyketide synthase Pks12"/>
    <property type="match status" value="1"/>
</dbReference>
<feature type="active site" description="Proton acceptor; for dehydratase activity" evidence="64">
    <location>
        <position position="905"/>
    </location>
</feature>
<dbReference type="UniPathway" id="UPA00094"/>
<evidence type="ECO:0000256" key="13">
    <source>
        <dbReference type="ARBA" id="ARBA00022801"/>
    </source>
</evidence>
<keyword evidence="14" id="KW-0276">Fatty acid metabolism</keyword>
<dbReference type="SMART" id="SM00825">
    <property type="entry name" value="PKS_KS"/>
    <property type="match status" value="1"/>
</dbReference>
<evidence type="ECO:0000256" key="43">
    <source>
        <dbReference type="ARBA" id="ARBA00047953"/>
    </source>
</evidence>
<dbReference type="GO" id="GO:0031177">
    <property type="term" value="F:phosphopantetheine binding"/>
    <property type="evidence" value="ECO:0007669"/>
    <property type="project" value="InterPro"/>
</dbReference>
<evidence type="ECO:0000256" key="31">
    <source>
        <dbReference type="ARBA" id="ARBA00023402"/>
    </source>
</evidence>
<dbReference type="PROSITE" id="PS52004">
    <property type="entry name" value="KS3_2"/>
    <property type="match status" value="1"/>
</dbReference>
<evidence type="ECO:0000313" key="70">
    <source>
        <dbReference type="Proteomes" id="UP000663852"/>
    </source>
</evidence>
<comment type="catalytic activity">
    <reaction evidence="61">
        <text>butanoyl-[ACP] + malonyl-[ACP] + H(+) = 3-oxohexanoyl-[ACP] + holo-[ACP] + CO2</text>
        <dbReference type="Rhea" id="RHEA:41820"/>
        <dbReference type="Rhea" id="RHEA-COMP:9623"/>
        <dbReference type="Rhea" id="RHEA-COMP:9628"/>
        <dbReference type="Rhea" id="RHEA-COMP:9629"/>
        <dbReference type="Rhea" id="RHEA-COMP:9685"/>
        <dbReference type="ChEBI" id="CHEBI:15378"/>
        <dbReference type="ChEBI" id="CHEBI:16526"/>
        <dbReference type="ChEBI" id="CHEBI:64479"/>
        <dbReference type="ChEBI" id="CHEBI:78449"/>
        <dbReference type="ChEBI" id="CHEBI:78454"/>
        <dbReference type="ChEBI" id="CHEBI:78456"/>
    </reaction>
    <physiologicalReaction direction="left-to-right" evidence="61">
        <dbReference type="Rhea" id="RHEA:41821"/>
    </physiologicalReaction>
</comment>
<comment type="catalytic activity">
    <reaction evidence="42">
        <text>(2E)-hexenoyl-[ACP] + NADPH + H(+) = hexanoyl-[ACP] + NADP(+)</text>
        <dbReference type="Rhea" id="RHEA:41832"/>
        <dbReference type="Rhea" id="RHEA-COMP:9631"/>
        <dbReference type="Rhea" id="RHEA-COMP:9632"/>
        <dbReference type="ChEBI" id="CHEBI:15378"/>
        <dbReference type="ChEBI" id="CHEBI:57783"/>
        <dbReference type="ChEBI" id="CHEBI:58349"/>
        <dbReference type="ChEBI" id="CHEBI:78458"/>
        <dbReference type="ChEBI" id="CHEBI:78459"/>
    </reaction>
    <physiologicalReaction direction="left-to-right" evidence="42">
        <dbReference type="Rhea" id="RHEA:41833"/>
    </physiologicalReaction>
</comment>
<comment type="catalytic activity">
    <reaction evidence="51">
        <text>a 2,3-saturated acyl-[ACP] + NADP(+) = a (2E)-enoyl-[ACP] + NADPH + H(+)</text>
        <dbReference type="Rhea" id="RHEA:22564"/>
        <dbReference type="Rhea" id="RHEA-COMP:9925"/>
        <dbReference type="Rhea" id="RHEA-COMP:9926"/>
        <dbReference type="ChEBI" id="CHEBI:15378"/>
        <dbReference type="ChEBI" id="CHEBI:57783"/>
        <dbReference type="ChEBI" id="CHEBI:58349"/>
        <dbReference type="ChEBI" id="CHEBI:78784"/>
        <dbReference type="ChEBI" id="CHEBI:78785"/>
        <dbReference type="EC" id="1.3.1.39"/>
    </reaction>
    <physiologicalReaction direction="right-to-left" evidence="51">
        <dbReference type="Rhea" id="RHEA:22566"/>
    </physiologicalReaction>
</comment>
<dbReference type="SUPFAM" id="SSF55048">
    <property type="entry name" value="Probable ACP-binding domain of malonyl-CoA ACP transacylase"/>
    <property type="match status" value="1"/>
</dbReference>
<evidence type="ECO:0000256" key="8">
    <source>
        <dbReference type="ARBA" id="ARBA00022450"/>
    </source>
</evidence>
<keyword evidence="13" id="KW-0378">Hydrolase</keyword>
<dbReference type="EC" id="2.3.1.41" evidence="6"/>
<dbReference type="InterPro" id="IPR011032">
    <property type="entry name" value="GroES-like_sf"/>
</dbReference>
<evidence type="ECO:0000256" key="56">
    <source>
        <dbReference type="ARBA" id="ARBA00049109"/>
    </source>
</evidence>
<keyword evidence="9" id="KW-0444">Lipid biosynthesis</keyword>
<comment type="catalytic activity">
    <reaction evidence="49">
        <text>a fatty acyl-[ACP] + malonyl-[ACP] + H(+) = a 3-oxoacyl-[ACP] + holo-[ACP] + CO2</text>
        <dbReference type="Rhea" id="RHEA:22836"/>
        <dbReference type="Rhea" id="RHEA-COMP:9623"/>
        <dbReference type="Rhea" id="RHEA-COMP:9685"/>
        <dbReference type="Rhea" id="RHEA-COMP:9916"/>
        <dbReference type="Rhea" id="RHEA-COMP:14125"/>
        <dbReference type="ChEBI" id="CHEBI:15378"/>
        <dbReference type="ChEBI" id="CHEBI:16526"/>
        <dbReference type="ChEBI" id="CHEBI:64479"/>
        <dbReference type="ChEBI" id="CHEBI:78449"/>
        <dbReference type="ChEBI" id="CHEBI:78776"/>
        <dbReference type="ChEBI" id="CHEBI:138651"/>
        <dbReference type="EC" id="2.3.1.41"/>
    </reaction>
    <physiologicalReaction direction="left-to-right" evidence="49">
        <dbReference type="Rhea" id="RHEA:22837"/>
    </physiologicalReaction>
</comment>
<keyword evidence="8" id="KW-0596">Phosphopantetheine</keyword>
<evidence type="ECO:0000256" key="15">
    <source>
        <dbReference type="ARBA" id="ARBA00022857"/>
    </source>
</evidence>
<dbReference type="OrthoDB" id="329835at2759"/>
<keyword evidence="22" id="KW-0511">Multifunctional enzyme</keyword>
<comment type="catalytic activity">
    <reaction evidence="48">
        <text>(2E)-octenoyl-[ACP] + NADPH + H(+) = octanoyl-[ACP] + NADP(+)</text>
        <dbReference type="Rhea" id="RHEA:41848"/>
        <dbReference type="Rhea" id="RHEA-COMP:9635"/>
        <dbReference type="Rhea" id="RHEA-COMP:9636"/>
        <dbReference type="ChEBI" id="CHEBI:15378"/>
        <dbReference type="ChEBI" id="CHEBI:57783"/>
        <dbReference type="ChEBI" id="CHEBI:58349"/>
        <dbReference type="ChEBI" id="CHEBI:78462"/>
        <dbReference type="ChEBI" id="CHEBI:78463"/>
    </reaction>
    <physiologicalReaction direction="left-to-right" evidence="48">
        <dbReference type="Rhea" id="RHEA:41849"/>
    </physiologicalReaction>
</comment>
<comment type="catalytic activity">
    <reaction evidence="40">
        <text>dodecanoyl-[ACP] + malonyl-[ACP] + H(+) = 3-oxotetradecanoyl-[ACP] + holo-[ACP] + CO2</text>
        <dbReference type="Rhea" id="RHEA:41884"/>
        <dbReference type="Rhea" id="RHEA-COMP:9623"/>
        <dbReference type="Rhea" id="RHEA-COMP:9644"/>
        <dbReference type="Rhea" id="RHEA-COMP:9645"/>
        <dbReference type="Rhea" id="RHEA-COMP:9685"/>
        <dbReference type="ChEBI" id="CHEBI:15378"/>
        <dbReference type="ChEBI" id="CHEBI:16526"/>
        <dbReference type="ChEBI" id="CHEBI:64479"/>
        <dbReference type="ChEBI" id="CHEBI:65264"/>
        <dbReference type="ChEBI" id="CHEBI:78449"/>
        <dbReference type="ChEBI" id="CHEBI:78473"/>
    </reaction>
    <physiologicalReaction direction="left-to-right" evidence="40">
        <dbReference type="Rhea" id="RHEA:41885"/>
    </physiologicalReaction>
</comment>
<gene>
    <name evidence="69" type="ORF">EDS130_LOCUS17686</name>
</gene>
<dbReference type="GO" id="GO:0006633">
    <property type="term" value="P:fatty acid biosynthetic process"/>
    <property type="evidence" value="ECO:0007669"/>
    <property type="project" value="UniProtKB-UniPathway"/>
</dbReference>
<comment type="catalytic activity">
    <reaction evidence="26">
        <text>(3R)-hydroxydecanoyl-[ACP] = (2E)-decenoyl-[ACP] + H2O</text>
        <dbReference type="Rhea" id="RHEA:41860"/>
        <dbReference type="Rhea" id="RHEA-COMP:9638"/>
        <dbReference type="Rhea" id="RHEA-COMP:9639"/>
        <dbReference type="ChEBI" id="CHEBI:15377"/>
        <dbReference type="ChEBI" id="CHEBI:78466"/>
        <dbReference type="ChEBI" id="CHEBI:78467"/>
    </reaction>
    <physiologicalReaction direction="left-to-right" evidence="26">
        <dbReference type="Rhea" id="RHEA:41861"/>
    </physiologicalReaction>
</comment>
<dbReference type="Pfam" id="PF00109">
    <property type="entry name" value="ketoacyl-synt"/>
    <property type="match status" value="1"/>
</dbReference>